<dbReference type="EMBL" id="CP000481">
    <property type="protein sequence ID" value="ABK51951.1"/>
    <property type="molecule type" value="Genomic_DNA"/>
</dbReference>
<dbReference type="CDD" id="cd01310">
    <property type="entry name" value="TatD_DNAse"/>
    <property type="match status" value="1"/>
</dbReference>
<dbReference type="RefSeq" id="WP_011719015.1">
    <property type="nucleotide sequence ID" value="NC_008578.1"/>
</dbReference>
<feature type="binding site" evidence="3">
    <location>
        <position position="112"/>
    </location>
    <ligand>
        <name>a divalent metal cation</name>
        <dbReference type="ChEBI" id="CHEBI:60240"/>
        <label>1</label>
    </ligand>
</feature>
<dbReference type="FunCoup" id="A0LR91">
    <property type="interactions" value="236"/>
</dbReference>
<dbReference type="Proteomes" id="UP000008221">
    <property type="component" value="Chromosome"/>
</dbReference>
<evidence type="ECO:0000313" key="5">
    <source>
        <dbReference type="Proteomes" id="UP000008221"/>
    </source>
</evidence>
<dbReference type="HOGENOM" id="CLU_031506_4_3_11"/>
<dbReference type="STRING" id="351607.Acel_0176"/>
<dbReference type="GO" id="GO:0005829">
    <property type="term" value="C:cytosol"/>
    <property type="evidence" value="ECO:0007669"/>
    <property type="project" value="TreeGrafter"/>
</dbReference>
<dbReference type="eggNOG" id="COG0084">
    <property type="taxonomic scope" value="Bacteria"/>
</dbReference>
<organism evidence="4 5">
    <name type="scientific">Acidothermus cellulolyticus (strain ATCC 43068 / DSM 8971 / 11B)</name>
    <dbReference type="NCBI Taxonomy" id="351607"/>
    <lineage>
        <taxon>Bacteria</taxon>
        <taxon>Bacillati</taxon>
        <taxon>Actinomycetota</taxon>
        <taxon>Actinomycetes</taxon>
        <taxon>Acidothermales</taxon>
        <taxon>Acidothermaceae</taxon>
        <taxon>Acidothermus</taxon>
    </lineage>
</organism>
<dbReference type="Gene3D" id="3.20.20.140">
    <property type="entry name" value="Metal-dependent hydrolases"/>
    <property type="match status" value="1"/>
</dbReference>
<name>A0LR91_ACIC1</name>
<feature type="binding site" evidence="3">
    <location>
        <position position="222"/>
    </location>
    <ligand>
        <name>a divalent metal cation</name>
        <dbReference type="ChEBI" id="CHEBI:60240"/>
        <label>1</label>
    </ligand>
</feature>
<protein>
    <submittedName>
        <fullName evidence="4">Hydrolase, TatD family</fullName>
    </submittedName>
</protein>
<dbReference type="Pfam" id="PF01026">
    <property type="entry name" value="TatD_DNase"/>
    <property type="match status" value="1"/>
</dbReference>
<sequence length="274" mass="29533">MSDYRPAATERPAPPIPPRLAAPAVDAHCHVDLLDVPVAEAVAAARAAGVERLVTVGYSVPSSQWCARVAEEHAEVVAAVAVHPNDAMDADADALGVIAELAALPQVRAVGETGLDYYWKRTDPAVQQEIFRRHIDIAKQLGKALVIHDRDAHADVLRILDEVGPPERTVFHCFSGDLAMAKMCVEKGYFLSFSGTVTFKNAPDVREAAAWTPLDAMLVETDAPFLTPMPYRGHRNGPYLVALTIRAIAALKGVPEEEVATRTAANALQVFGSW</sequence>
<dbReference type="FunFam" id="3.20.20.140:FF:000005">
    <property type="entry name" value="TatD family hydrolase"/>
    <property type="match status" value="1"/>
</dbReference>
<gene>
    <name evidence="4" type="ordered locus">Acel_0176</name>
</gene>
<dbReference type="OrthoDB" id="9810005at2"/>
<dbReference type="PIRSF" id="PIRSF005902">
    <property type="entry name" value="DNase_TatD"/>
    <property type="match status" value="1"/>
</dbReference>
<dbReference type="InterPro" id="IPR032466">
    <property type="entry name" value="Metal_Hydrolase"/>
</dbReference>
<dbReference type="PANTHER" id="PTHR46124:SF2">
    <property type="entry name" value="D-AMINOACYL-TRNA DEACYLASE"/>
    <property type="match status" value="1"/>
</dbReference>
<keyword evidence="5" id="KW-1185">Reference proteome</keyword>
<feature type="binding site" evidence="3">
    <location>
        <position position="28"/>
    </location>
    <ligand>
        <name>a divalent metal cation</name>
        <dbReference type="ChEBI" id="CHEBI:60240"/>
        <label>1</label>
    </ligand>
</feature>
<dbReference type="GO" id="GO:0046872">
    <property type="term" value="F:metal ion binding"/>
    <property type="evidence" value="ECO:0007669"/>
    <property type="project" value="UniProtKB-KW"/>
</dbReference>
<reference evidence="4 5" key="1">
    <citation type="journal article" date="2009" name="Genome Res.">
        <title>Complete genome of the cellulolytic thermophile Acidothermus cellulolyticus 11B provides insights into its ecophysiological and evolutionary adaptations.</title>
        <authorList>
            <person name="Barabote R.D."/>
            <person name="Xie G."/>
            <person name="Leu D.H."/>
            <person name="Normand P."/>
            <person name="Necsulea A."/>
            <person name="Daubin V."/>
            <person name="Medigue C."/>
            <person name="Adney W.S."/>
            <person name="Xu X.C."/>
            <person name="Lapidus A."/>
            <person name="Parales R.E."/>
            <person name="Detter C."/>
            <person name="Pujic P."/>
            <person name="Bruce D."/>
            <person name="Lavire C."/>
            <person name="Challacombe J.F."/>
            <person name="Brettin T.S."/>
            <person name="Berry A.M."/>
        </authorList>
    </citation>
    <scope>NUCLEOTIDE SEQUENCE [LARGE SCALE GENOMIC DNA]</scope>
    <source>
        <strain evidence="5">ATCC 43068 / DSM 8971 / 11B</strain>
    </source>
</reference>
<keyword evidence="2 4" id="KW-0378">Hydrolase</keyword>
<dbReference type="NCBIfam" id="TIGR00010">
    <property type="entry name" value="YchF/TatD family DNA exonuclease"/>
    <property type="match status" value="1"/>
</dbReference>
<dbReference type="InterPro" id="IPR015991">
    <property type="entry name" value="TatD/YcfH-like"/>
</dbReference>
<dbReference type="GO" id="GO:0016788">
    <property type="term" value="F:hydrolase activity, acting on ester bonds"/>
    <property type="evidence" value="ECO:0007669"/>
    <property type="project" value="InterPro"/>
</dbReference>
<evidence type="ECO:0000256" key="2">
    <source>
        <dbReference type="ARBA" id="ARBA00022801"/>
    </source>
</evidence>
<proteinExistence type="predicted"/>
<dbReference type="PANTHER" id="PTHR46124">
    <property type="entry name" value="D-AMINOACYL-TRNA DEACYLASE"/>
    <property type="match status" value="1"/>
</dbReference>
<dbReference type="KEGG" id="ace:Acel_0176"/>
<dbReference type="InParanoid" id="A0LR91"/>
<feature type="binding site" evidence="3">
    <location>
        <position position="148"/>
    </location>
    <ligand>
        <name>a divalent metal cation</name>
        <dbReference type="ChEBI" id="CHEBI:60240"/>
        <label>2</label>
    </ligand>
</feature>
<dbReference type="AlphaFoldDB" id="A0LR91"/>
<keyword evidence="1 3" id="KW-0479">Metal-binding</keyword>
<dbReference type="InterPro" id="IPR001130">
    <property type="entry name" value="TatD-like"/>
</dbReference>
<dbReference type="GO" id="GO:0004536">
    <property type="term" value="F:DNA nuclease activity"/>
    <property type="evidence" value="ECO:0007669"/>
    <property type="project" value="InterPro"/>
</dbReference>
<feature type="binding site" evidence="3">
    <location>
        <position position="172"/>
    </location>
    <ligand>
        <name>a divalent metal cation</name>
        <dbReference type="ChEBI" id="CHEBI:60240"/>
        <label>2</label>
    </ligand>
</feature>
<accession>A0LR91</accession>
<evidence type="ECO:0000256" key="1">
    <source>
        <dbReference type="ARBA" id="ARBA00022723"/>
    </source>
</evidence>
<feature type="binding site" evidence="3">
    <location>
        <position position="30"/>
    </location>
    <ligand>
        <name>a divalent metal cation</name>
        <dbReference type="ChEBI" id="CHEBI:60240"/>
        <label>1</label>
    </ligand>
</feature>
<dbReference type="SUPFAM" id="SSF51556">
    <property type="entry name" value="Metallo-dependent hydrolases"/>
    <property type="match status" value="1"/>
</dbReference>
<evidence type="ECO:0000313" key="4">
    <source>
        <dbReference type="EMBL" id="ABK51951.1"/>
    </source>
</evidence>
<evidence type="ECO:0000256" key="3">
    <source>
        <dbReference type="PIRSR" id="PIRSR005902-1"/>
    </source>
</evidence>